<evidence type="ECO:0000313" key="2">
    <source>
        <dbReference type="Proteomes" id="UP001348817"/>
    </source>
</evidence>
<keyword evidence="2" id="KW-1185">Reference proteome</keyword>
<organism evidence="1 2">
    <name type="scientific">Fulvitalea axinellae</name>
    <dbReference type="NCBI Taxonomy" id="1182444"/>
    <lineage>
        <taxon>Bacteria</taxon>
        <taxon>Pseudomonadati</taxon>
        <taxon>Bacteroidota</taxon>
        <taxon>Cytophagia</taxon>
        <taxon>Cytophagales</taxon>
        <taxon>Persicobacteraceae</taxon>
        <taxon>Fulvitalea</taxon>
    </lineage>
</organism>
<protein>
    <submittedName>
        <fullName evidence="1">Uncharacterized protein</fullName>
    </submittedName>
</protein>
<name>A0AAU9D1S7_9BACT</name>
<dbReference type="EMBL" id="AP025325">
    <property type="protein sequence ID" value="BDD13082.1"/>
    <property type="molecule type" value="Genomic_DNA"/>
</dbReference>
<geneLocation type="plasmid" evidence="1 2">
    <name>pFA11</name>
</geneLocation>
<dbReference type="KEGG" id="fax:FUAX_55140"/>
<reference evidence="1 2" key="1">
    <citation type="submission" date="2021-12" db="EMBL/GenBank/DDBJ databases">
        <title>Genome sequencing of bacteria with rrn-lacking chromosome and rrn-plasmid.</title>
        <authorList>
            <person name="Anda M."/>
            <person name="Iwasaki W."/>
        </authorList>
    </citation>
    <scope>NUCLEOTIDE SEQUENCE [LARGE SCALE GENOMIC DNA]</scope>
    <source>
        <strain evidence="1 2">DSM 100852</strain>
        <plasmid evidence="1 2">pFA11</plasmid>
    </source>
</reference>
<keyword evidence="1" id="KW-0614">Plasmid</keyword>
<dbReference type="Proteomes" id="UP001348817">
    <property type="component" value="Plasmid pFA11"/>
</dbReference>
<proteinExistence type="predicted"/>
<evidence type="ECO:0000313" key="1">
    <source>
        <dbReference type="EMBL" id="BDD13082.1"/>
    </source>
</evidence>
<accession>A0AAU9D1S7</accession>
<gene>
    <name evidence="1" type="ORF">FUAX_55140</name>
</gene>
<sequence>MKYLTNILLNLFRSAKVCREATAGIRKDETRSHAVFEMVAGLPESPYRRRLQTALFWP</sequence>
<dbReference type="AlphaFoldDB" id="A0AAU9D1S7"/>